<organism evidence="1 2">
    <name type="scientific">Pandoraea fibrosis</name>
    <dbReference type="NCBI Taxonomy" id="1891094"/>
    <lineage>
        <taxon>Bacteria</taxon>
        <taxon>Pseudomonadati</taxon>
        <taxon>Pseudomonadota</taxon>
        <taxon>Betaproteobacteria</taxon>
        <taxon>Burkholderiales</taxon>
        <taxon>Burkholderiaceae</taxon>
        <taxon>Pandoraea</taxon>
    </lineage>
</organism>
<dbReference type="Proteomes" id="UP000382577">
    <property type="component" value="Unassembled WGS sequence"/>
</dbReference>
<accession>A0A5E4UN56</accession>
<sequence>MGWGLFCDGLVAAGTWASRAEPVTKFLSDVAGLFM</sequence>
<dbReference type="AlphaFoldDB" id="A0A5E4UN56"/>
<gene>
    <name evidence="1" type="ORF">PFI31113_02110</name>
</gene>
<evidence type="ECO:0000313" key="2">
    <source>
        <dbReference type="Proteomes" id="UP000382577"/>
    </source>
</evidence>
<protein>
    <submittedName>
        <fullName evidence="1">Uncharacterized protein</fullName>
    </submittedName>
</protein>
<proteinExistence type="predicted"/>
<evidence type="ECO:0000313" key="1">
    <source>
        <dbReference type="EMBL" id="VVE01468.1"/>
    </source>
</evidence>
<reference evidence="1 2" key="1">
    <citation type="submission" date="2019-08" db="EMBL/GenBank/DDBJ databases">
        <authorList>
            <person name="Peeters C."/>
        </authorList>
    </citation>
    <scope>NUCLEOTIDE SEQUENCE [LARGE SCALE GENOMIC DNA]</scope>
    <source>
        <strain evidence="1 2">LMG 31113</strain>
    </source>
</reference>
<name>A0A5E4UN56_9BURK</name>
<dbReference type="EMBL" id="CABPRW010000004">
    <property type="protein sequence ID" value="VVE01468.1"/>
    <property type="molecule type" value="Genomic_DNA"/>
</dbReference>